<dbReference type="Gene3D" id="3.30.830.10">
    <property type="entry name" value="Metalloenzyme, LuxS/M16 peptidase-like"/>
    <property type="match status" value="4"/>
</dbReference>
<dbReference type="AlphaFoldDB" id="A0A3E3DZ63"/>
<dbReference type="FunFam" id="3.30.830.10:FF:000034">
    <property type="entry name" value="presequence protease 1, chloroplastic/mitochondrial"/>
    <property type="match status" value="1"/>
</dbReference>
<dbReference type="Pfam" id="PF00675">
    <property type="entry name" value="Peptidase_M16"/>
    <property type="match status" value="1"/>
</dbReference>
<reference evidence="2 3" key="1">
    <citation type="submission" date="2018-08" db="EMBL/GenBank/DDBJ databases">
        <title>A genome reference for cultivated species of the human gut microbiota.</title>
        <authorList>
            <person name="Zou Y."/>
            <person name="Xue W."/>
            <person name="Luo G."/>
        </authorList>
    </citation>
    <scope>NUCLEOTIDE SEQUENCE [LARGE SCALE GENOMIC DNA]</scope>
    <source>
        <strain evidence="2 3">AM25-6</strain>
    </source>
</reference>
<evidence type="ECO:0000313" key="3">
    <source>
        <dbReference type="Proteomes" id="UP000261212"/>
    </source>
</evidence>
<dbReference type="Pfam" id="PF05193">
    <property type="entry name" value="Peptidase_M16_C"/>
    <property type="match status" value="1"/>
</dbReference>
<evidence type="ECO:0000313" key="2">
    <source>
        <dbReference type="EMBL" id="RGD74591.1"/>
    </source>
</evidence>
<dbReference type="Pfam" id="PF08367">
    <property type="entry name" value="M16C_assoc"/>
    <property type="match status" value="1"/>
</dbReference>
<dbReference type="Pfam" id="PF22516">
    <property type="entry name" value="PreP_C"/>
    <property type="match status" value="1"/>
</dbReference>
<dbReference type="InterPro" id="IPR007863">
    <property type="entry name" value="Peptidase_M16_C"/>
</dbReference>
<protein>
    <submittedName>
        <fullName evidence="2">Insulinase family protein</fullName>
    </submittedName>
</protein>
<dbReference type="PANTHER" id="PTHR43016:SF13">
    <property type="entry name" value="PRESEQUENCE PROTEASE, MITOCHONDRIAL"/>
    <property type="match status" value="1"/>
</dbReference>
<comment type="caution">
    <text evidence="2">The sequence shown here is derived from an EMBL/GenBank/DDBJ whole genome shotgun (WGS) entry which is preliminary data.</text>
</comment>
<dbReference type="EMBL" id="QUSM01000003">
    <property type="protein sequence ID" value="RGD74591.1"/>
    <property type="molecule type" value="Genomic_DNA"/>
</dbReference>
<dbReference type="PANTHER" id="PTHR43016">
    <property type="entry name" value="PRESEQUENCE PROTEASE"/>
    <property type="match status" value="1"/>
</dbReference>
<dbReference type="GO" id="GO:0004222">
    <property type="term" value="F:metalloendopeptidase activity"/>
    <property type="evidence" value="ECO:0007669"/>
    <property type="project" value="TreeGrafter"/>
</dbReference>
<feature type="domain" description="Peptidase M16C associated" evidence="1">
    <location>
        <begin position="474"/>
        <end position="725"/>
    </location>
</feature>
<dbReference type="Proteomes" id="UP000261212">
    <property type="component" value="Unassembled WGS sequence"/>
</dbReference>
<dbReference type="InterPro" id="IPR011249">
    <property type="entry name" value="Metalloenz_LuxS/M16"/>
</dbReference>
<evidence type="ECO:0000259" key="1">
    <source>
        <dbReference type="SMART" id="SM01264"/>
    </source>
</evidence>
<name>A0A3E3DZ63_9FIRM</name>
<organism evidence="2 3">
    <name type="scientific">Anaerofustis stercorihominis</name>
    <dbReference type="NCBI Taxonomy" id="214853"/>
    <lineage>
        <taxon>Bacteria</taxon>
        <taxon>Bacillati</taxon>
        <taxon>Bacillota</taxon>
        <taxon>Clostridia</taxon>
        <taxon>Eubacteriales</taxon>
        <taxon>Eubacteriaceae</taxon>
        <taxon>Anaerofustis</taxon>
    </lineage>
</organism>
<sequence>MNENPLEVKMELKQNETYSNFLLKNIEKVNEINSISYEFEHIKSGARLLFVSNDDKNKVFSITFRTPPVDDTGSAHILEHSVLCGSKKYPLKEPFVELMKSSLNTFLNAMTFSDKTMYPVASLNEADFRNLMDVYLDAVFNPLIYDKKEILEQEGWHYHIENADDDIKYNGVVYNEMKGAFSDPEDILARNIESNLYKDTAYSYESGGDPKYIPTLDYSTFLDFHKRYYHPSNSYIYIYGDTDIIRHLEYLDKNYLENYDKMKVDSKLTEQTDFSSVEKRVEKFYSVNDGEDIDNKYLLSLNYSVGSVLDLKLGLVFNILEKILFDSDSSYLKKALLDADIADEVMLDYNNGILQPVFSISAKNAKKDKIDEFKNVIINTFNDIVKKGIDKDIIRAAINNFEFELKEGDSGSHPKGLLYCITVMESWLYDGDPMLLLKYENALNEIKEEAENGLLENIIKEYILENEKYNYVILSPKENLSDEEDKELNDKLKEYKESLTDKEIDELIKDTNNLLEMQKTPDSEETKALIPRISISDIDENPGVVNDVEIEHLDNNDIYIRTDDTKGITYLDINYEVPINNEEEVHMLSLLTKCFENFNTENFDILNLNNEINENLGDILFTISPYQNMKEHDKFRSFFTCSIKAFSNKEDKMYEIMEELLIRTDFDNKAKLKDVVKEEVSKMQSRFMGATHRMVLNEVLAGINKKSMFVTHLNGIPFYDFIKDLNDNFDKKADEIIKGIKELVQRIINSRKDVIITVGKENKKQSLKHAKAFIEKYPCSNDTNIDIEYKKSDDNTIIYLPSMVNYVGEGASYSELGYKYEGSMLVLKKFLATEYLWNNVRVMGGAYGSFIHIDKFGNLGLVSYRDPNVARTYEMYSKIPDYIKNIDLNDEEISKLIIGTISDMDTPLNVYSKLREYVTRKYTLDTYDNIKRRRKEVLTTTNDDLKRHYDMFNDFIDKSVKCVAGNKSKIDEIKDNFNKEITLF</sequence>
<dbReference type="GO" id="GO:0016485">
    <property type="term" value="P:protein processing"/>
    <property type="evidence" value="ECO:0007669"/>
    <property type="project" value="TreeGrafter"/>
</dbReference>
<dbReference type="SMART" id="SM01264">
    <property type="entry name" value="M16C_associated"/>
    <property type="match status" value="1"/>
</dbReference>
<gene>
    <name evidence="2" type="ORF">DW687_07485</name>
</gene>
<dbReference type="SUPFAM" id="SSF63411">
    <property type="entry name" value="LuxS/MPP-like metallohydrolase"/>
    <property type="match status" value="4"/>
</dbReference>
<dbReference type="InterPro" id="IPR055130">
    <property type="entry name" value="PreP_C"/>
</dbReference>
<dbReference type="InterPro" id="IPR013578">
    <property type="entry name" value="Peptidase_M16C_assoc"/>
</dbReference>
<accession>A0A3E3DZ63</accession>
<dbReference type="InterPro" id="IPR011765">
    <property type="entry name" value="Pept_M16_N"/>
</dbReference>
<proteinExistence type="predicted"/>
<dbReference type="GO" id="GO:0046872">
    <property type="term" value="F:metal ion binding"/>
    <property type="evidence" value="ECO:0007669"/>
    <property type="project" value="InterPro"/>
</dbReference>